<feature type="region of interest" description="Disordered" evidence="1">
    <location>
        <begin position="398"/>
        <end position="445"/>
    </location>
</feature>
<sequence length="978" mass="109316">MARDQNVDYPNQPTNPPPTTTTSPLAHSTIRPMASHDNGDYQFTNTATESRSSGQGQGDNFVAPPRLTHLDLLIIENSGFPTLAEFEVFLQLYQKSYYEMEGAERRKLNQQLETLRRCMQHPLSIQAMVEAQQSIHRGHPHFSLKHWANFSRNGYILTSMISRCLNLTSFTLQRAVFEAALIANRNTITSKTPSISGKDCEDILSRGLQQWTAEDILKLETFVYIRGTEHQVNNPLSKATSPIYSSSSSRQPLAQCPDPARSLTADPDPVGLPSDLQGPWNYCQCLNYLTRRMSNFITSQDPELFNFTLPSNDQLQGMTADQRAECIRKHVIEQDAKRAALKSGNGLESAQAEPCERVSTGTQTSAEPRLIPNASTNSRGNCSLEEFSYDYQKHENQDADFNRSGYGSKYGPQSPWSSYADDGSEGPNWGDDSDSDWLPTQSGDWIPQKKSAKHVSFVTLATNIPPSLYGQKEDVVPLDIWDDSVARATSGIAAPPTSDGEGDHILAVDTLAGSTSHAQIVKRGNRKHSLTRGQRVARRGARRRGRGNDKVNDILQRCRLQLASQNKQLNVCIDALKMMSQGNFQSLEDPFTSCKKVPGRQDGQNVSQFSQENRTQLMLVEASKKEQMQMAHQKLDATQSVSPSLERVNPQIVPQDHGFENSPFYQKALMTIDQERKERLEIESREQDAMRAAYPSWEKVTQQVAPEGSDALQDYQKPIALVKQQNKERLEIEHQGQGIMRTAHLPSEGITQQISPNDVSQDQQKQSTLMEQQNKKQLDIACQEQKSVQPRANGQANPVDHRASLGSLDSHLSDPQKAFTSSVKEAQQTQLDQFKKLDLAIRGSTVKKAVTPAKFPRENKQTIFRSLRKFAEDFKITTPLPSDIAFINDGPLRLAIKKENLRRARLATAHKHRADGVSTDKALTTEDSATGTTSSNSAQLQSNEIDPADDEDNFMQFINNHIKDRKGVEIVIIPDEMD</sequence>
<dbReference type="OrthoDB" id="3536280at2759"/>
<gene>
    <name evidence="2" type="ORF">OCU04_003550</name>
</gene>
<feature type="region of interest" description="Disordered" evidence="1">
    <location>
        <begin position="343"/>
        <end position="378"/>
    </location>
</feature>
<feature type="region of interest" description="Disordered" evidence="1">
    <location>
        <begin position="1"/>
        <end position="62"/>
    </location>
</feature>
<feature type="region of interest" description="Disordered" evidence="1">
    <location>
        <begin position="752"/>
        <end position="815"/>
    </location>
</feature>
<accession>A0A9X0AS56</accession>
<feature type="compositionally biased region" description="Polar residues" evidence="1">
    <location>
        <begin position="784"/>
        <end position="796"/>
    </location>
</feature>
<evidence type="ECO:0000313" key="3">
    <source>
        <dbReference type="Proteomes" id="UP001152300"/>
    </source>
</evidence>
<proteinExistence type="predicted"/>
<dbReference type="EMBL" id="JAPEIS010000003">
    <property type="protein sequence ID" value="KAJ8067970.1"/>
    <property type="molecule type" value="Genomic_DNA"/>
</dbReference>
<protein>
    <submittedName>
        <fullName evidence="2">Uncharacterized protein</fullName>
    </submittedName>
</protein>
<name>A0A9X0AS56_9HELO</name>
<reference evidence="2" key="1">
    <citation type="submission" date="2022-11" db="EMBL/GenBank/DDBJ databases">
        <title>Genome Resource of Sclerotinia nivalis Strain SnTB1, a Plant Pathogen Isolated from American Ginseng.</title>
        <authorList>
            <person name="Fan S."/>
        </authorList>
    </citation>
    <scope>NUCLEOTIDE SEQUENCE</scope>
    <source>
        <strain evidence="2">SnTB1</strain>
    </source>
</reference>
<feature type="region of interest" description="Disordered" evidence="1">
    <location>
        <begin position="909"/>
        <end position="951"/>
    </location>
</feature>
<evidence type="ECO:0000313" key="2">
    <source>
        <dbReference type="EMBL" id="KAJ8067970.1"/>
    </source>
</evidence>
<organism evidence="2 3">
    <name type="scientific">Sclerotinia nivalis</name>
    <dbReference type="NCBI Taxonomy" id="352851"/>
    <lineage>
        <taxon>Eukaryota</taxon>
        <taxon>Fungi</taxon>
        <taxon>Dikarya</taxon>
        <taxon>Ascomycota</taxon>
        <taxon>Pezizomycotina</taxon>
        <taxon>Leotiomycetes</taxon>
        <taxon>Helotiales</taxon>
        <taxon>Sclerotiniaceae</taxon>
        <taxon>Sclerotinia</taxon>
    </lineage>
</organism>
<feature type="compositionally biased region" description="Polar residues" evidence="1">
    <location>
        <begin position="752"/>
        <end position="772"/>
    </location>
</feature>
<keyword evidence="3" id="KW-1185">Reference proteome</keyword>
<comment type="caution">
    <text evidence="2">The sequence shown here is derived from an EMBL/GenBank/DDBJ whole genome shotgun (WGS) entry which is preliminary data.</text>
</comment>
<dbReference type="Proteomes" id="UP001152300">
    <property type="component" value="Unassembled WGS sequence"/>
</dbReference>
<feature type="compositionally biased region" description="Polar residues" evidence="1">
    <location>
        <begin position="41"/>
        <end position="54"/>
    </location>
</feature>
<feature type="compositionally biased region" description="Polar residues" evidence="1">
    <location>
        <begin position="921"/>
        <end position="944"/>
    </location>
</feature>
<feature type="region of interest" description="Disordered" evidence="1">
    <location>
        <begin position="236"/>
        <end position="266"/>
    </location>
</feature>
<evidence type="ECO:0000256" key="1">
    <source>
        <dbReference type="SAM" id="MobiDB-lite"/>
    </source>
</evidence>
<dbReference type="AlphaFoldDB" id="A0A9X0AS56"/>